<dbReference type="Pfam" id="PF02230">
    <property type="entry name" value="Abhydrolase_2"/>
    <property type="match status" value="1"/>
</dbReference>
<dbReference type="Gene3D" id="3.40.50.1820">
    <property type="entry name" value="alpha/beta hydrolase"/>
    <property type="match status" value="1"/>
</dbReference>
<protein>
    <submittedName>
        <fullName evidence="4">Dienelactone hydrolase family protein</fullName>
    </submittedName>
</protein>
<dbReference type="PANTHER" id="PTHR10655:SF17">
    <property type="entry name" value="LYSOPHOSPHOLIPASE-LIKE PROTEIN 1"/>
    <property type="match status" value="1"/>
</dbReference>
<dbReference type="EMBL" id="DVNC01000039">
    <property type="protein sequence ID" value="HIU53679.1"/>
    <property type="molecule type" value="Genomic_DNA"/>
</dbReference>
<evidence type="ECO:0000256" key="2">
    <source>
        <dbReference type="ARBA" id="ARBA00022801"/>
    </source>
</evidence>
<organism evidence="4 5">
    <name type="scientific">Candidatus Scatocola faecipullorum</name>
    <dbReference type="NCBI Taxonomy" id="2840917"/>
    <lineage>
        <taxon>Bacteria</taxon>
        <taxon>Pseudomonadati</taxon>
        <taxon>Pseudomonadota</taxon>
        <taxon>Alphaproteobacteria</taxon>
        <taxon>Rhodospirillales</taxon>
        <taxon>Rhodospirillaceae</taxon>
        <taxon>Rhodospirillaceae incertae sedis</taxon>
        <taxon>Candidatus Scatocola</taxon>
    </lineage>
</organism>
<evidence type="ECO:0000313" key="4">
    <source>
        <dbReference type="EMBL" id="HIU53679.1"/>
    </source>
</evidence>
<dbReference type="GO" id="GO:0052689">
    <property type="term" value="F:carboxylic ester hydrolase activity"/>
    <property type="evidence" value="ECO:0007669"/>
    <property type="project" value="TreeGrafter"/>
</dbReference>
<dbReference type="PANTHER" id="PTHR10655">
    <property type="entry name" value="LYSOPHOSPHOLIPASE-RELATED"/>
    <property type="match status" value="1"/>
</dbReference>
<name>A0A9D1M4W0_9PROT</name>
<comment type="caution">
    <text evidence="4">The sequence shown here is derived from an EMBL/GenBank/DDBJ whole genome shotgun (WGS) entry which is preliminary data.</text>
</comment>
<accession>A0A9D1M4W0</accession>
<dbReference type="Proteomes" id="UP000824107">
    <property type="component" value="Unassembled WGS sequence"/>
</dbReference>
<sequence length="237" mass="27154">MKGLITEEIAHIRGIPRKLIIFLHGYIDNCECLNHRLDSFVESFDNTAVHLPEAPLLCEIHEGKRQWFSMHRFDPDDERKTVPSLDECLAFYERMTPGFEESSGYLNRYIDNCLDLYGLAPEDLYLCGFSQGAMLAIYTALRREENIGGCVSFSGLLTTSHFFEKRKHGTPPMLLIHGTADNLVRFGVRDDTAEKLRRYGCPVETYTVPDGQHRITEDGLIKAREFINRRFTEKAAS</sequence>
<dbReference type="SUPFAM" id="SSF53474">
    <property type="entry name" value="alpha/beta-Hydrolases"/>
    <property type="match status" value="1"/>
</dbReference>
<dbReference type="GO" id="GO:0008474">
    <property type="term" value="F:palmitoyl-(protein) hydrolase activity"/>
    <property type="evidence" value="ECO:0007669"/>
    <property type="project" value="TreeGrafter"/>
</dbReference>
<evidence type="ECO:0000256" key="1">
    <source>
        <dbReference type="ARBA" id="ARBA00006499"/>
    </source>
</evidence>
<evidence type="ECO:0000259" key="3">
    <source>
        <dbReference type="Pfam" id="PF02230"/>
    </source>
</evidence>
<dbReference type="InterPro" id="IPR050565">
    <property type="entry name" value="LYPA1-2/EST-like"/>
</dbReference>
<gene>
    <name evidence="4" type="ORF">IAD20_06320</name>
</gene>
<dbReference type="AlphaFoldDB" id="A0A9D1M4W0"/>
<proteinExistence type="inferred from homology"/>
<dbReference type="InterPro" id="IPR003140">
    <property type="entry name" value="PLipase/COase/thioEstase"/>
</dbReference>
<feature type="domain" description="Phospholipase/carboxylesterase/thioesterase" evidence="3">
    <location>
        <begin position="9"/>
        <end position="228"/>
    </location>
</feature>
<evidence type="ECO:0000313" key="5">
    <source>
        <dbReference type="Proteomes" id="UP000824107"/>
    </source>
</evidence>
<dbReference type="GO" id="GO:0005737">
    <property type="term" value="C:cytoplasm"/>
    <property type="evidence" value="ECO:0007669"/>
    <property type="project" value="TreeGrafter"/>
</dbReference>
<dbReference type="InterPro" id="IPR029058">
    <property type="entry name" value="AB_hydrolase_fold"/>
</dbReference>
<reference evidence="4" key="2">
    <citation type="journal article" date="2021" name="PeerJ">
        <title>Extensive microbial diversity within the chicken gut microbiome revealed by metagenomics and culture.</title>
        <authorList>
            <person name="Gilroy R."/>
            <person name="Ravi A."/>
            <person name="Getino M."/>
            <person name="Pursley I."/>
            <person name="Horton D.L."/>
            <person name="Alikhan N.F."/>
            <person name="Baker D."/>
            <person name="Gharbi K."/>
            <person name="Hall N."/>
            <person name="Watson M."/>
            <person name="Adriaenssens E.M."/>
            <person name="Foster-Nyarko E."/>
            <person name="Jarju S."/>
            <person name="Secka A."/>
            <person name="Antonio M."/>
            <person name="Oren A."/>
            <person name="Chaudhuri R.R."/>
            <person name="La Ragione R."/>
            <person name="Hildebrand F."/>
            <person name="Pallen M.J."/>
        </authorList>
    </citation>
    <scope>NUCLEOTIDE SEQUENCE</scope>
    <source>
        <strain evidence="4">ChiW3-316</strain>
    </source>
</reference>
<keyword evidence="2 4" id="KW-0378">Hydrolase</keyword>
<reference evidence="4" key="1">
    <citation type="submission" date="2020-10" db="EMBL/GenBank/DDBJ databases">
        <authorList>
            <person name="Gilroy R."/>
        </authorList>
    </citation>
    <scope>NUCLEOTIDE SEQUENCE</scope>
    <source>
        <strain evidence="4">ChiW3-316</strain>
    </source>
</reference>
<comment type="similarity">
    <text evidence="1">Belongs to the AB hydrolase superfamily. AB hydrolase 2 family.</text>
</comment>